<dbReference type="InterPro" id="IPR024191">
    <property type="entry name" value="Peptidase_M61"/>
</dbReference>
<dbReference type="PIRSF" id="PIRSF016493">
    <property type="entry name" value="Glycyl_aminpptds"/>
    <property type="match status" value="1"/>
</dbReference>
<evidence type="ECO:0000313" key="3">
    <source>
        <dbReference type="Proteomes" id="UP001138802"/>
    </source>
</evidence>
<protein>
    <submittedName>
        <fullName evidence="2">Peptidase M61</fullName>
    </submittedName>
</protein>
<name>A0A9X1B782_9GAMM</name>
<dbReference type="InterPro" id="IPR001478">
    <property type="entry name" value="PDZ"/>
</dbReference>
<proteinExistence type="predicted"/>
<dbReference type="Gene3D" id="2.30.42.10">
    <property type="match status" value="1"/>
</dbReference>
<sequence length="613" mass="68318">MSCDLRYRVSPADPHAHLFDILIEIEGLSVPRLVLAMPAWIPGSYMIRDFARNVVMFEVTDASGTPLAVVKRDKQTWTCPVTPGRMHVRYRVYAWELGVRSAHLDATHAAFNGANLLMRVQGCEDVPCVLDLPAPSEPGTTAWRVATSLLPVTIDARGFGSYQAENYADLIDHPVEIGVFDEGSFRVAGVPHRIALSGRHHGEMKRLEEDLARICAEHVALFGTLPLDRYLFLITAVGEGYGGLEHRYSTSLLCAREDLPHRADQGRSDGYIRLLGLCSHEYFHLWNVKRICPEALLRADLSQEAHTRTLWAFEGITSYYDDLALVRSGRIEVKTYLGLCATAITRFLRTPGRQLQTLAESSFDTWTKFYKQDENAPNAIVSYYLKGAIVALVLDLTIRAGTRDIRSLDDVMRELWQRHGCTGLGVGERAIEAIAGEVSGLDLEAFFNRALDETEDFELAQPLRHVGIAMRLRPGKGARDLGGFVERFEPVQSRLTLDIRLRPGTNDAILQHVIQGGAGERAGLAPGDQVVAVDGLRANSENVERLIERAASASGVLLHLFRRDELLQIRVAPLPARPDTCELAFMESLPEWETDPQIERRIEARAKWLASLV</sequence>
<keyword evidence="3" id="KW-1185">Reference proteome</keyword>
<gene>
    <name evidence="2" type="ORF">CKO25_01740</name>
</gene>
<dbReference type="InterPro" id="IPR027268">
    <property type="entry name" value="Peptidase_M4/M1_CTD_sf"/>
</dbReference>
<dbReference type="Gene3D" id="1.10.390.10">
    <property type="entry name" value="Neutral Protease Domain 2"/>
    <property type="match status" value="1"/>
</dbReference>
<dbReference type="InterPro" id="IPR007963">
    <property type="entry name" value="Peptidase_M61_catalytic"/>
</dbReference>
<dbReference type="EMBL" id="NRSD01000001">
    <property type="protein sequence ID" value="MBK1643397.1"/>
    <property type="molecule type" value="Genomic_DNA"/>
</dbReference>
<organism evidence="2 3">
    <name type="scientific">Thiocapsa imhoffii</name>
    <dbReference type="NCBI Taxonomy" id="382777"/>
    <lineage>
        <taxon>Bacteria</taxon>
        <taxon>Pseudomonadati</taxon>
        <taxon>Pseudomonadota</taxon>
        <taxon>Gammaproteobacteria</taxon>
        <taxon>Chromatiales</taxon>
        <taxon>Chromatiaceae</taxon>
        <taxon>Thiocapsa</taxon>
    </lineage>
</organism>
<comment type="caution">
    <text evidence="2">The sequence shown here is derived from an EMBL/GenBank/DDBJ whole genome shotgun (WGS) entry which is preliminary data.</text>
</comment>
<feature type="domain" description="PDZ" evidence="1">
    <location>
        <begin position="495"/>
        <end position="564"/>
    </location>
</feature>
<dbReference type="Proteomes" id="UP001138802">
    <property type="component" value="Unassembled WGS sequence"/>
</dbReference>
<dbReference type="AlphaFoldDB" id="A0A9X1B782"/>
<dbReference type="Gene3D" id="2.60.40.3650">
    <property type="match status" value="1"/>
</dbReference>
<dbReference type="SUPFAM" id="SSF50156">
    <property type="entry name" value="PDZ domain-like"/>
    <property type="match status" value="1"/>
</dbReference>
<evidence type="ECO:0000313" key="2">
    <source>
        <dbReference type="EMBL" id="MBK1643397.1"/>
    </source>
</evidence>
<reference evidence="2 3" key="1">
    <citation type="journal article" date="2020" name="Microorganisms">
        <title>Osmotic Adaptation and Compatible Solute Biosynthesis of Phototrophic Bacteria as Revealed from Genome Analyses.</title>
        <authorList>
            <person name="Imhoff J.F."/>
            <person name="Rahn T."/>
            <person name="Kunzel S."/>
            <person name="Keller A."/>
            <person name="Neulinger S.C."/>
        </authorList>
    </citation>
    <scope>NUCLEOTIDE SEQUENCE [LARGE SCALE GENOMIC DNA]</scope>
    <source>
        <strain evidence="2 3">DSM 21303</strain>
    </source>
</reference>
<dbReference type="InterPro" id="IPR040756">
    <property type="entry name" value="Peptidase_M61_N"/>
</dbReference>
<evidence type="ECO:0000259" key="1">
    <source>
        <dbReference type="SMART" id="SM00228"/>
    </source>
</evidence>
<dbReference type="Pfam" id="PF05299">
    <property type="entry name" value="Peptidase_M61"/>
    <property type="match status" value="1"/>
</dbReference>
<dbReference type="Pfam" id="PF17899">
    <property type="entry name" value="Peptidase_M61_N"/>
    <property type="match status" value="1"/>
</dbReference>
<dbReference type="SUPFAM" id="SSF55486">
    <property type="entry name" value="Metalloproteases ('zincins'), catalytic domain"/>
    <property type="match status" value="1"/>
</dbReference>
<accession>A0A9X1B782</accession>
<dbReference type="RefSeq" id="WP_200386159.1">
    <property type="nucleotide sequence ID" value="NZ_NRSD01000001.1"/>
</dbReference>
<dbReference type="SMART" id="SM00228">
    <property type="entry name" value="PDZ"/>
    <property type="match status" value="1"/>
</dbReference>
<dbReference type="InterPro" id="IPR036034">
    <property type="entry name" value="PDZ_sf"/>
</dbReference>